<dbReference type="PANTHER" id="PTHR11017">
    <property type="entry name" value="LEUCINE-RICH REPEAT-CONTAINING PROTEIN"/>
    <property type="match status" value="1"/>
</dbReference>
<evidence type="ECO:0000256" key="3">
    <source>
        <dbReference type="SAM" id="MobiDB-lite"/>
    </source>
</evidence>
<keyword evidence="1" id="KW-0433">Leucine-rich repeat</keyword>
<dbReference type="Gene3D" id="3.80.10.10">
    <property type="entry name" value="Ribonuclease Inhibitor"/>
    <property type="match status" value="1"/>
</dbReference>
<dbReference type="EMBL" id="JBJKBG010000005">
    <property type="protein sequence ID" value="KAL3739999.1"/>
    <property type="molecule type" value="Genomic_DNA"/>
</dbReference>
<dbReference type="Gene3D" id="1.10.8.430">
    <property type="entry name" value="Helical domain of apoptotic protease-activating factors"/>
    <property type="match status" value="1"/>
</dbReference>
<evidence type="ECO:0000256" key="1">
    <source>
        <dbReference type="ARBA" id="ARBA00022614"/>
    </source>
</evidence>
<evidence type="ECO:0000259" key="4">
    <source>
        <dbReference type="PROSITE" id="PS50104"/>
    </source>
</evidence>
<dbReference type="InterPro" id="IPR035897">
    <property type="entry name" value="Toll_tir_struct_dom_sf"/>
</dbReference>
<evidence type="ECO:0000256" key="2">
    <source>
        <dbReference type="ARBA" id="ARBA00022737"/>
    </source>
</evidence>
<dbReference type="Proteomes" id="UP001634007">
    <property type="component" value="Unassembled WGS sequence"/>
</dbReference>
<dbReference type="Pfam" id="PF01582">
    <property type="entry name" value="TIR"/>
    <property type="match status" value="1"/>
</dbReference>
<feature type="region of interest" description="Disordered" evidence="3">
    <location>
        <begin position="974"/>
        <end position="1007"/>
    </location>
</feature>
<dbReference type="InterPro" id="IPR058192">
    <property type="entry name" value="WHD_ROQ1-like"/>
</dbReference>
<keyword evidence="6" id="KW-1185">Reference proteome</keyword>
<dbReference type="Gene3D" id="3.40.50.10140">
    <property type="entry name" value="Toll/interleukin-1 receptor homology (TIR) domain"/>
    <property type="match status" value="1"/>
</dbReference>
<dbReference type="SMART" id="SM00255">
    <property type="entry name" value="TIR"/>
    <property type="match status" value="1"/>
</dbReference>
<dbReference type="InterPro" id="IPR000157">
    <property type="entry name" value="TIR_dom"/>
</dbReference>
<evidence type="ECO:0000313" key="6">
    <source>
        <dbReference type="Proteomes" id="UP001634007"/>
    </source>
</evidence>
<proteinExistence type="predicted"/>
<sequence>MVCYQVFISFRGSDTRDNLVEYLYDQLKRLGVVAFLDSKEIDYGQEISTEIVAAIERSDICVPVFSQDFASSPACLMEVAQMVQSKKKILPIFFFVEPCDVRHQLGTYKKSFTNHESKKRYSKSTIEEWRKALTKIADNRGPEFKKASLEAPLKAAVEAALEAPLKAALEAALGEIDGIHGPESKKAALEAALKAALKAALEEIGVIKGPEIKNAAPGEIRGTMGRFYKDLFSGFQELEVFISELWKLLRRDEQDVTQNLVGIHRDLPEMMRKLGFDYEDGRVVKELEMTGRMVFVVFGLPGVGKTTLTNVVFHKISHLFDGCSFLENVRDEFERKRDVSLQNKLIRELKGGGACPEVKSSADGITMIRKIFRDNRVLIVLDNVDHFDQIKTFAEELTWFGPGSKIILTTRKKNVIEFYKNPDPEKNRGKVFREHEVSPMDKTDALKLFYKHAFPPDCCLEDNEVRSLEIISAVDRVPFAIETVGRYLYGKSEEDWTETSKHLKSRPEKQLEPILMEYFKVLCDNDARQIFLDIACFFTGVEKRIPYYMWDARGWNPHRSVGHLGNMSFIRIGEENEFVMYNQLRSLGREIVTKEDQDPRQRSRLWDYEDFQRTLCEKKVTSKVEALRVTPPFEKVDVEVFRDLSKLRFLELDEVDVEGNTVDLLPDLIWLDWRGCPKKSSGRPEKSKLFAFSMKRLVILNLCSSPDKLTVEEWEQLMERAQSLEVLKLKDCTYIKASLKFPASSLLKCLILEGSLYLKLDTSNSNFENLVSFSMKHCKWVNCLPQALYSMKVLKELVIDGTNIKKLQFESGCPPALKILSACDCKALHEVTGSIKLFKNLQKLILSGCHQLTKMPHVFGKLVQLQELDLSYTSIDELPPCIKECNKLEVLKMVRTSLKRFPKAIKNLRDLKELDFTLCGGLSGQCCDITGLFSLRILRLTGTQISGVLARDEGRFCLHVLELDPDVLWQTPASQKKSNVSKRKRKRQTPTNQKNSCVSKPKRKRDK</sequence>
<dbReference type="PANTHER" id="PTHR11017:SF570">
    <property type="entry name" value="DISEASE RESISTANCE PROTEIN (TIR-NBS CLASS)-RELATED"/>
    <property type="match status" value="1"/>
</dbReference>
<dbReference type="AlphaFoldDB" id="A0ABD3KJC2"/>
<dbReference type="InterPro" id="IPR032675">
    <property type="entry name" value="LRR_dom_sf"/>
</dbReference>
<dbReference type="Gene3D" id="3.40.50.300">
    <property type="entry name" value="P-loop containing nucleotide triphosphate hydrolases"/>
    <property type="match status" value="1"/>
</dbReference>
<dbReference type="SUPFAM" id="SSF52540">
    <property type="entry name" value="P-loop containing nucleoside triphosphate hydrolases"/>
    <property type="match status" value="1"/>
</dbReference>
<dbReference type="InterPro" id="IPR044974">
    <property type="entry name" value="Disease_R_plants"/>
</dbReference>
<dbReference type="InterPro" id="IPR002182">
    <property type="entry name" value="NB-ARC"/>
</dbReference>
<comment type="caution">
    <text evidence="5">The sequence shown here is derived from an EMBL/GenBank/DDBJ whole genome shotgun (WGS) entry which is preliminary data.</text>
</comment>
<dbReference type="PROSITE" id="PS50104">
    <property type="entry name" value="TIR"/>
    <property type="match status" value="1"/>
</dbReference>
<name>A0ABD3KJC2_EUCGL</name>
<dbReference type="PRINTS" id="PR00364">
    <property type="entry name" value="DISEASERSIST"/>
</dbReference>
<keyword evidence="2" id="KW-0677">Repeat</keyword>
<accession>A0ABD3KJC2</accession>
<reference evidence="5 6" key="1">
    <citation type="submission" date="2024-11" db="EMBL/GenBank/DDBJ databases">
        <title>Chromosome-level genome assembly of Eucalyptus globulus Labill. provides insights into its genome evolution.</title>
        <authorList>
            <person name="Li X."/>
        </authorList>
    </citation>
    <scope>NUCLEOTIDE SEQUENCE [LARGE SCALE GENOMIC DNA]</scope>
    <source>
        <strain evidence="5">CL2024</strain>
        <tissue evidence="5">Fresh tender leaves</tissue>
    </source>
</reference>
<dbReference type="Pfam" id="PF00931">
    <property type="entry name" value="NB-ARC"/>
    <property type="match status" value="1"/>
</dbReference>
<organism evidence="5 6">
    <name type="scientific">Eucalyptus globulus</name>
    <name type="common">Tasmanian blue gum</name>
    <dbReference type="NCBI Taxonomy" id="34317"/>
    <lineage>
        <taxon>Eukaryota</taxon>
        <taxon>Viridiplantae</taxon>
        <taxon>Streptophyta</taxon>
        <taxon>Embryophyta</taxon>
        <taxon>Tracheophyta</taxon>
        <taxon>Spermatophyta</taxon>
        <taxon>Magnoliopsida</taxon>
        <taxon>eudicotyledons</taxon>
        <taxon>Gunneridae</taxon>
        <taxon>Pentapetalae</taxon>
        <taxon>rosids</taxon>
        <taxon>malvids</taxon>
        <taxon>Myrtales</taxon>
        <taxon>Myrtaceae</taxon>
        <taxon>Myrtoideae</taxon>
        <taxon>Eucalypteae</taxon>
        <taxon>Eucalyptus</taxon>
    </lineage>
</organism>
<dbReference type="SUPFAM" id="SSF52200">
    <property type="entry name" value="Toll/Interleukin receptor TIR domain"/>
    <property type="match status" value="1"/>
</dbReference>
<gene>
    <name evidence="5" type="ORF">ACJRO7_021304</name>
</gene>
<dbReference type="SUPFAM" id="SSF52047">
    <property type="entry name" value="RNI-like"/>
    <property type="match status" value="1"/>
</dbReference>
<dbReference type="InterPro" id="IPR042197">
    <property type="entry name" value="Apaf_helical"/>
</dbReference>
<feature type="domain" description="TIR" evidence="4">
    <location>
        <begin position="2"/>
        <end position="137"/>
    </location>
</feature>
<feature type="compositionally biased region" description="Basic residues" evidence="3">
    <location>
        <begin position="979"/>
        <end position="988"/>
    </location>
</feature>
<feature type="compositionally biased region" description="Polar residues" evidence="3">
    <location>
        <begin position="989"/>
        <end position="998"/>
    </location>
</feature>
<dbReference type="InterPro" id="IPR027417">
    <property type="entry name" value="P-loop_NTPase"/>
</dbReference>
<dbReference type="Pfam" id="PF23282">
    <property type="entry name" value="WHD_ROQ1"/>
    <property type="match status" value="1"/>
</dbReference>
<evidence type="ECO:0000313" key="5">
    <source>
        <dbReference type="EMBL" id="KAL3739999.1"/>
    </source>
</evidence>
<protein>
    <recommendedName>
        <fullName evidence="4">TIR domain-containing protein</fullName>
    </recommendedName>
</protein>